<dbReference type="Gene3D" id="3.20.20.140">
    <property type="entry name" value="Metal-dependent hydrolases"/>
    <property type="match status" value="1"/>
</dbReference>
<dbReference type="eggNOG" id="COG0613">
    <property type="taxonomic scope" value="Bacteria"/>
</dbReference>
<dbReference type="STRING" id="123214.PERMA_0447"/>
<dbReference type="Proteomes" id="UP000001366">
    <property type="component" value="Chromosome"/>
</dbReference>
<keyword evidence="3" id="KW-1185">Reference proteome</keyword>
<proteinExistence type="predicted"/>
<evidence type="ECO:0000313" key="2">
    <source>
        <dbReference type="EMBL" id="ACO03342.1"/>
    </source>
</evidence>
<evidence type="ECO:0000313" key="3">
    <source>
        <dbReference type="Proteomes" id="UP000001366"/>
    </source>
</evidence>
<gene>
    <name evidence="2" type="ordered locus">PERMA_0447</name>
</gene>
<organism evidence="2 3">
    <name type="scientific">Persephonella marina (strain DSM 14350 / EX-H1)</name>
    <dbReference type="NCBI Taxonomy" id="123214"/>
    <lineage>
        <taxon>Bacteria</taxon>
        <taxon>Pseudomonadati</taxon>
        <taxon>Aquificota</taxon>
        <taxon>Aquificia</taxon>
        <taxon>Aquificales</taxon>
        <taxon>Hydrogenothermaceae</taxon>
        <taxon>Persephonella</taxon>
    </lineage>
</organism>
<feature type="domain" description="Polymerase/histidinol phosphatase N-terminal" evidence="1">
    <location>
        <begin position="48"/>
        <end position="107"/>
    </location>
</feature>
<name>C0QU72_PERMH</name>
<dbReference type="InterPro" id="IPR016195">
    <property type="entry name" value="Pol/histidinol_Pase-like"/>
</dbReference>
<dbReference type="SUPFAM" id="SSF89550">
    <property type="entry name" value="PHP domain-like"/>
    <property type="match status" value="1"/>
</dbReference>
<accession>C0QU72</accession>
<dbReference type="HOGENOM" id="CLU_868596_0_0_0"/>
<reference evidence="2 3" key="1">
    <citation type="journal article" date="2009" name="J. Bacteriol.">
        <title>Complete and draft genome sequences of six members of the Aquificales.</title>
        <authorList>
            <person name="Reysenbach A.L."/>
            <person name="Hamamura N."/>
            <person name="Podar M."/>
            <person name="Griffiths E."/>
            <person name="Ferreira S."/>
            <person name="Hochstein R."/>
            <person name="Heidelberg J."/>
            <person name="Johnson J."/>
            <person name="Mead D."/>
            <person name="Pohorille A."/>
            <person name="Sarmiento M."/>
            <person name="Schweighofer K."/>
            <person name="Seshadri R."/>
            <person name="Voytek M.A."/>
        </authorList>
    </citation>
    <scope>NUCLEOTIDE SEQUENCE [LARGE SCALE GENOMIC DNA]</scope>
    <source>
        <strain evidence="3">DSM 14350 / EX-H1</strain>
    </source>
</reference>
<dbReference type="SMART" id="SM00481">
    <property type="entry name" value="POLIIIAc"/>
    <property type="match status" value="1"/>
</dbReference>
<dbReference type="KEGG" id="pmx:PERMA_0447"/>
<dbReference type="InterPro" id="IPR003141">
    <property type="entry name" value="Pol/His_phosphatase_N"/>
</dbReference>
<dbReference type="PaxDb" id="123214-PERMA_0447"/>
<evidence type="ECO:0000259" key="1">
    <source>
        <dbReference type="SMART" id="SM00481"/>
    </source>
</evidence>
<sequence length="360" mass="42545">MVLFFIIILFLTFLFYVEFRPIKKIKIDEKSISSLSESFPEEIYRYNVISHIHTQFSFDSLGKPSDIRRAMEVNEIDFVFVTDHDNDNYRFFEDGKVFAGIEKNTPDGRLLLLGNEVPVISHPNNFEFEHYRWKGEFKEDHLYEIIDIKDGIVWNKLITGLTLIKNILLYPFTRNILHKWNALIPLDKWVDLYFERAKGLKLIGGLDLHIKLVYQEHTHGILIPSYQEGFKWLVNKVFSKSEIKDKKDILEALRKGLLYISLKRKEGYFWGSNGFNIYLFWEKMPVGSSINCDFRELKTVKILKCNNSPVLVTEENRFSYVAYRAGYYHFEVYEYDFKIGNLYFGVRPVAVTNIFEVVNV</sequence>
<dbReference type="AlphaFoldDB" id="C0QU72"/>
<dbReference type="EMBL" id="CP001230">
    <property type="protein sequence ID" value="ACO03342.1"/>
    <property type="molecule type" value="Genomic_DNA"/>
</dbReference>
<protein>
    <recommendedName>
        <fullName evidence="1">Polymerase/histidinol phosphatase N-terminal domain-containing protein</fullName>
    </recommendedName>
</protein>